<keyword evidence="5" id="KW-0067">ATP-binding</keyword>
<reference evidence="8" key="2">
    <citation type="journal article" date="2024" name="Plant">
        <title>Genomic evolution and insights into agronomic trait innovations of Sesamum species.</title>
        <authorList>
            <person name="Miao H."/>
            <person name="Wang L."/>
            <person name="Qu L."/>
            <person name="Liu H."/>
            <person name="Sun Y."/>
            <person name="Le M."/>
            <person name="Wang Q."/>
            <person name="Wei S."/>
            <person name="Zheng Y."/>
            <person name="Lin W."/>
            <person name="Duan Y."/>
            <person name="Cao H."/>
            <person name="Xiong S."/>
            <person name="Wang X."/>
            <person name="Wei L."/>
            <person name="Li C."/>
            <person name="Ma Q."/>
            <person name="Ju M."/>
            <person name="Zhao R."/>
            <person name="Li G."/>
            <person name="Mu C."/>
            <person name="Tian Q."/>
            <person name="Mei H."/>
            <person name="Zhang T."/>
            <person name="Gao T."/>
            <person name="Zhang H."/>
        </authorList>
    </citation>
    <scope>NUCLEOTIDE SEQUENCE</scope>
    <source>
        <strain evidence="8">KEN1</strain>
    </source>
</reference>
<feature type="domain" description="tRNA(Ile)-lysidine/2-thiocytidine synthase N-terminal" evidence="7">
    <location>
        <begin position="76"/>
        <end position="252"/>
    </location>
</feature>
<evidence type="ECO:0000256" key="2">
    <source>
        <dbReference type="ARBA" id="ARBA00022598"/>
    </source>
</evidence>
<dbReference type="PANTHER" id="PTHR43033:SF5">
    <property type="entry name" value="TRNA(ILE)-LYSIDINE SYNTHETASE"/>
    <property type="match status" value="1"/>
</dbReference>
<dbReference type="Pfam" id="PF01171">
    <property type="entry name" value="ATP_bind_3"/>
    <property type="match status" value="1"/>
</dbReference>
<keyword evidence="4" id="KW-0547">Nucleotide-binding</keyword>
<comment type="catalytic activity">
    <reaction evidence="6">
        <text>cytidine(34) in tRNA(Ile2) + L-lysine + ATP = lysidine(34) in tRNA(Ile2) + AMP + diphosphate + H(+)</text>
        <dbReference type="Rhea" id="RHEA:43744"/>
        <dbReference type="Rhea" id="RHEA-COMP:10625"/>
        <dbReference type="Rhea" id="RHEA-COMP:10670"/>
        <dbReference type="ChEBI" id="CHEBI:15378"/>
        <dbReference type="ChEBI" id="CHEBI:30616"/>
        <dbReference type="ChEBI" id="CHEBI:32551"/>
        <dbReference type="ChEBI" id="CHEBI:33019"/>
        <dbReference type="ChEBI" id="CHEBI:82748"/>
        <dbReference type="ChEBI" id="CHEBI:83665"/>
        <dbReference type="ChEBI" id="CHEBI:456215"/>
        <dbReference type="EC" id="6.3.4.19"/>
    </reaction>
</comment>
<dbReference type="GO" id="GO:0008033">
    <property type="term" value="P:tRNA processing"/>
    <property type="evidence" value="ECO:0007669"/>
    <property type="project" value="UniProtKB-KW"/>
</dbReference>
<evidence type="ECO:0000256" key="3">
    <source>
        <dbReference type="ARBA" id="ARBA00022694"/>
    </source>
</evidence>
<comment type="caution">
    <text evidence="8">The sequence shown here is derived from an EMBL/GenBank/DDBJ whole genome shotgun (WGS) entry which is preliminary data.</text>
</comment>
<evidence type="ECO:0000259" key="7">
    <source>
        <dbReference type="Pfam" id="PF01171"/>
    </source>
</evidence>
<sequence length="675" mass="74504">MAARGLLMPLHVHTKTTASPTMVMIPTFISRLREVSCARRARFFCSHGLAEIDMSKYREKFAQKMAMAGLKPHHHIAMAVSGGPDSIALCILAAGWKSNNFDAAADRRSKFIDGLLAIVVDHGLREESAEEANLVYHRITDMGIKCEVARCEWLDGRPKLGHLQEAARNKRYQTLQNICIQLQIGILLTAHHADDQAELFILRLSRNSGILGLAGMAFTSQMFPEFPDIRGEGSKAHGIILVRPLLEFSKKICTIFVKLVIKNGWRIQQIGVPSIFKAELQAVISACRRTRLHVDNVCHLLLNLAVTVMPHGYAVIDLGNLHAVEVEDIYLAKFAALVLQFISQRHRPVRGNASKLLLSYLRTFPCKVNLVLPHFLYGSHALSFACDVTCLTVAGCYLCPAPGSKGTKVLVCCSVNSSLPPMIKLFPGCSYARENCFATSELEQIITESEAYLNRFLPDASSVPFLDMTSSESVLTEAKRCGILSHCTHRTVVSLQKEESENFKSKAEYLSDVSKDDVRSSGATLSQLFYPGQVGYFMNRFVLDWKVSNTVSCNALCTNEVVAVKELGAQGQCFCSSCITGNQMVAEVRHMIDTDWIYLSNLSKKTDMGDSRPPSQPSVKTEELTGKTMDYAALSAREALVSLKSIPVAARRAMPVLVNAKGVLLSIPVLHLLFH</sequence>
<dbReference type="InterPro" id="IPR014729">
    <property type="entry name" value="Rossmann-like_a/b/a_fold"/>
</dbReference>
<evidence type="ECO:0000256" key="5">
    <source>
        <dbReference type="ARBA" id="ARBA00022840"/>
    </source>
</evidence>
<dbReference type="GO" id="GO:0005524">
    <property type="term" value="F:ATP binding"/>
    <property type="evidence" value="ECO:0007669"/>
    <property type="project" value="UniProtKB-KW"/>
</dbReference>
<evidence type="ECO:0000256" key="1">
    <source>
        <dbReference type="ARBA" id="ARBA00013267"/>
    </source>
</evidence>
<reference evidence="8" key="1">
    <citation type="submission" date="2020-06" db="EMBL/GenBank/DDBJ databases">
        <authorList>
            <person name="Li T."/>
            <person name="Hu X."/>
            <person name="Zhang T."/>
            <person name="Song X."/>
            <person name="Zhang H."/>
            <person name="Dai N."/>
            <person name="Sheng W."/>
            <person name="Hou X."/>
            <person name="Wei L."/>
        </authorList>
    </citation>
    <scope>NUCLEOTIDE SEQUENCE</scope>
    <source>
        <strain evidence="8">KEN1</strain>
        <tissue evidence="8">Leaf</tissue>
    </source>
</reference>
<dbReference type="AlphaFoldDB" id="A0AAW2U1J8"/>
<dbReference type="GO" id="GO:0032267">
    <property type="term" value="F:tRNA(Ile)-lysidine synthase activity"/>
    <property type="evidence" value="ECO:0007669"/>
    <property type="project" value="UniProtKB-EC"/>
</dbReference>
<dbReference type="InterPro" id="IPR012795">
    <property type="entry name" value="tRNA_Ile_lys_synt_N"/>
</dbReference>
<name>A0AAW2U1J8_9LAMI</name>
<evidence type="ECO:0000313" key="8">
    <source>
        <dbReference type="EMBL" id="KAL0410659.1"/>
    </source>
</evidence>
<protein>
    <recommendedName>
        <fullName evidence="1">tRNA(Ile)-lysidine synthetase</fullName>
        <ecNumber evidence="1">6.3.4.19</ecNumber>
    </recommendedName>
</protein>
<keyword evidence="2" id="KW-0436">Ligase</keyword>
<dbReference type="HAMAP" id="MF_01161">
    <property type="entry name" value="tRNA_Ile_lys_synt"/>
    <property type="match status" value="1"/>
</dbReference>
<keyword evidence="3" id="KW-0819">tRNA processing</keyword>
<dbReference type="PANTHER" id="PTHR43033">
    <property type="entry name" value="TRNA(ILE)-LYSIDINE SYNTHASE-RELATED"/>
    <property type="match status" value="1"/>
</dbReference>
<dbReference type="NCBIfam" id="TIGR02432">
    <property type="entry name" value="lysidine_TilS_N"/>
    <property type="match status" value="1"/>
</dbReference>
<proteinExistence type="inferred from homology"/>
<dbReference type="EC" id="6.3.4.19" evidence="1"/>
<dbReference type="EMBL" id="JACGWN010000013">
    <property type="protein sequence ID" value="KAL0410659.1"/>
    <property type="molecule type" value="Genomic_DNA"/>
</dbReference>
<dbReference type="SUPFAM" id="SSF52402">
    <property type="entry name" value="Adenine nucleotide alpha hydrolases-like"/>
    <property type="match status" value="1"/>
</dbReference>
<dbReference type="InterPro" id="IPR012094">
    <property type="entry name" value="tRNA_Ile_lys_synt"/>
</dbReference>
<dbReference type="InterPro" id="IPR011063">
    <property type="entry name" value="TilS/TtcA_N"/>
</dbReference>
<accession>A0AAW2U1J8</accession>
<dbReference type="Gene3D" id="3.40.50.620">
    <property type="entry name" value="HUPs"/>
    <property type="match status" value="1"/>
</dbReference>
<gene>
    <name evidence="8" type="ORF">Slati_3655600</name>
</gene>
<evidence type="ECO:0000256" key="4">
    <source>
        <dbReference type="ARBA" id="ARBA00022741"/>
    </source>
</evidence>
<organism evidence="8">
    <name type="scientific">Sesamum latifolium</name>
    <dbReference type="NCBI Taxonomy" id="2727402"/>
    <lineage>
        <taxon>Eukaryota</taxon>
        <taxon>Viridiplantae</taxon>
        <taxon>Streptophyta</taxon>
        <taxon>Embryophyta</taxon>
        <taxon>Tracheophyta</taxon>
        <taxon>Spermatophyta</taxon>
        <taxon>Magnoliopsida</taxon>
        <taxon>eudicotyledons</taxon>
        <taxon>Gunneridae</taxon>
        <taxon>Pentapetalae</taxon>
        <taxon>asterids</taxon>
        <taxon>lamiids</taxon>
        <taxon>Lamiales</taxon>
        <taxon>Pedaliaceae</taxon>
        <taxon>Sesamum</taxon>
    </lineage>
</organism>
<evidence type="ECO:0000256" key="6">
    <source>
        <dbReference type="ARBA" id="ARBA00048539"/>
    </source>
</evidence>
<dbReference type="CDD" id="cd01992">
    <property type="entry name" value="TilS_N"/>
    <property type="match status" value="1"/>
</dbReference>